<dbReference type="AlphaFoldDB" id="A0A154P0J1"/>
<gene>
    <name evidence="3" type="ORF">WN55_05396</name>
</gene>
<evidence type="ECO:0000256" key="1">
    <source>
        <dbReference type="SAM" id="MobiDB-lite"/>
    </source>
</evidence>
<dbReference type="Proteomes" id="UP000076502">
    <property type="component" value="Unassembled WGS sequence"/>
</dbReference>
<evidence type="ECO:0000256" key="2">
    <source>
        <dbReference type="SAM" id="Phobius"/>
    </source>
</evidence>
<sequence length="626" mass="70620">MRKRPRVVRSWGHRAPEEAPETPTSESSMSVRRLFSTGKERLFRCNADVLMRFSSVIVFEILKPIFVSPAYGHQFMKYLMFSAEVPSNTHRGFTVLTDELGDEVRCQDEESSQCIPKRAFLTLLRLPEVNSYLAAYSRTARVIQNTEDRSGMAHLKALTEDGDDDTEICIPAGIYLELFKDPAMRGHLSVIGRTQKFPDISGRLLEDSEEIDTRDLLPVSQKKSIAMLAKNDDLPISLQDRIDENQDDEEKRIDVSSDQSDRNVPEIPHDYLLPGEALDLEALAREYPMEKRNVGTLARDFALPPGRRNIASLVRDYELQTKGNNVGDHMLPFTGKRNVASLARTFTLPQNGKRNVASIARDYGLPYGKRYVGSLARTGDIPMREQGKRSVAILAKNMAWPASLKRGSSVPGTVILRALARHGRSLASESNARNNYEGGIFGDEKLNDSQAIDGFYERIDSTNRRPQRQISFTDEYPLPVMQNTNGFDYEEMMEALSGQYPNAEKRFMETGSMPEVQQKVERSGYSETFQASKRHIGALARLGWLPSLRAVRFSRSPRYFVGRENPSDGSSSNYSSNSSTRSLKPNIKPGAPYVQALHGDCRHGFKRFLLLPTTDKFLRQKFPNSI</sequence>
<keyword evidence="2" id="KW-1133">Transmembrane helix</keyword>
<feature type="region of interest" description="Disordered" evidence="1">
    <location>
        <begin position="1"/>
        <end position="31"/>
    </location>
</feature>
<reference evidence="3 4" key="1">
    <citation type="submission" date="2015-07" db="EMBL/GenBank/DDBJ databases">
        <title>The genome of Dufourea novaeangliae.</title>
        <authorList>
            <person name="Pan H."/>
            <person name="Kapheim K."/>
        </authorList>
    </citation>
    <scope>NUCLEOTIDE SEQUENCE [LARGE SCALE GENOMIC DNA]</scope>
    <source>
        <strain evidence="3">0120121106</strain>
        <tissue evidence="3">Whole body</tissue>
    </source>
</reference>
<keyword evidence="2" id="KW-0472">Membrane</keyword>
<keyword evidence="4" id="KW-1185">Reference proteome</keyword>
<accession>A0A154P0J1</accession>
<feature type="region of interest" description="Disordered" evidence="1">
    <location>
        <begin position="559"/>
        <end position="587"/>
    </location>
</feature>
<name>A0A154P0J1_DUFNO</name>
<feature type="region of interest" description="Disordered" evidence="1">
    <location>
        <begin position="241"/>
        <end position="267"/>
    </location>
</feature>
<dbReference type="OrthoDB" id="6426745at2759"/>
<keyword evidence="3" id="KW-0527">Neuropeptide</keyword>
<dbReference type="GO" id="GO:0007218">
    <property type="term" value="P:neuropeptide signaling pathway"/>
    <property type="evidence" value="ECO:0007669"/>
    <property type="project" value="UniProtKB-KW"/>
</dbReference>
<evidence type="ECO:0000313" key="4">
    <source>
        <dbReference type="Proteomes" id="UP000076502"/>
    </source>
</evidence>
<feature type="transmembrane region" description="Helical" evidence="2">
    <location>
        <begin position="49"/>
        <end position="71"/>
    </location>
</feature>
<evidence type="ECO:0000313" key="3">
    <source>
        <dbReference type="EMBL" id="KZC05367.1"/>
    </source>
</evidence>
<dbReference type="EMBL" id="KQ434791">
    <property type="protein sequence ID" value="KZC05367.1"/>
    <property type="molecule type" value="Genomic_DNA"/>
</dbReference>
<feature type="compositionally biased region" description="Low complexity" evidence="1">
    <location>
        <begin position="567"/>
        <end position="582"/>
    </location>
</feature>
<organism evidence="3 4">
    <name type="scientific">Dufourea novaeangliae</name>
    <name type="common">Sweat bee</name>
    <dbReference type="NCBI Taxonomy" id="178035"/>
    <lineage>
        <taxon>Eukaryota</taxon>
        <taxon>Metazoa</taxon>
        <taxon>Ecdysozoa</taxon>
        <taxon>Arthropoda</taxon>
        <taxon>Hexapoda</taxon>
        <taxon>Insecta</taxon>
        <taxon>Pterygota</taxon>
        <taxon>Neoptera</taxon>
        <taxon>Endopterygota</taxon>
        <taxon>Hymenoptera</taxon>
        <taxon>Apocrita</taxon>
        <taxon>Aculeata</taxon>
        <taxon>Apoidea</taxon>
        <taxon>Anthophila</taxon>
        <taxon>Halictidae</taxon>
        <taxon>Rophitinae</taxon>
        <taxon>Dufourea</taxon>
    </lineage>
</organism>
<keyword evidence="2" id="KW-0812">Transmembrane</keyword>
<proteinExistence type="predicted"/>
<protein>
    <submittedName>
        <fullName evidence="3">Neuropeptide-like 1</fullName>
    </submittedName>
</protein>